<accession>A0A0A9C8Q0</accession>
<dbReference type="AlphaFoldDB" id="A0A0A9C8Q0"/>
<reference evidence="1" key="1">
    <citation type="submission" date="2014-09" db="EMBL/GenBank/DDBJ databases">
        <authorList>
            <person name="Magalhaes I.L.F."/>
            <person name="Oliveira U."/>
            <person name="Santos F.R."/>
            <person name="Vidigal T.H.D.A."/>
            <person name="Brescovit A.D."/>
            <person name="Santos A.J."/>
        </authorList>
    </citation>
    <scope>NUCLEOTIDE SEQUENCE</scope>
    <source>
        <tissue evidence="1">Shoot tissue taken approximately 20 cm above the soil surface</tissue>
    </source>
</reference>
<proteinExistence type="predicted"/>
<evidence type="ECO:0000313" key="1">
    <source>
        <dbReference type="EMBL" id="JAD70843.1"/>
    </source>
</evidence>
<sequence length="55" mass="6229">MLVSKSHFTTKLDYPKHSSNLQEVLQCVLLSYDTVPYEIRANDLSLLDVIMGSSK</sequence>
<reference evidence="1" key="2">
    <citation type="journal article" date="2015" name="Data Brief">
        <title>Shoot transcriptome of the giant reed, Arundo donax.</title>
        <authorList>
            <person name="Barrero R.A."/>
            <person name="Guerrero F.D."/>
            <person name="Moolhuijzen P."/>
            <person name="Goolsby J.A."/>
            <person name="Tidwell J."/>
            <person name="Bellgard S.E."/>
            <person name="Bellgard M.I."/>
        </authorList>
    </citation>
    <scope>NUCLEOTIDE SEQUENCE</scope>
    <source>
        <tissue evidence="1">Shoot tissue taken approximately 20 cm above the soil surface</tissue>
    </source>
</reference>
<dbReference type="EMBL" id="GBRH01227052">
    <property type="protein sequence ID" value="JAD70843.1"/>
    <property type="molecule type" value="Transcribed_RNA"/>
</dbReference>
<organism evidence="1">
    <name type="scientific">Arundo donax</name>
    <name type="common">Giant reed</name>
    <name type="synonym">Donax arundinaceus</name>
    <dbReference type="NCBI Taxonomy" id="35708"/>
    <lineage>
        <taxon>Eukaryota</taxon>
        <taxon>Viridiplantae</taxon>
        <taxon>Streptophyta</taxon>
        <taxon>Embryophyta</taxon>
        <taxon>Tracheophyta</taxon>
        <taxon>Spermatophyta</taxon>
        <taxon>Magnoliopsida</taxon>
        <taxon>Liliopsida</taxon>
        <taxon>Poales</taxon>
        <taxon>Poaceae</taxon>
        <taxon>PACMAD clade</taxon>
        <taxon>Arundinoideae</taxon>
        <taxon>Arundineae</taxon>
        <taxon>Arundo</taxon>
    </lineage>
</organism>
<name>A0A0A9C8Q0_ARUDO</name>
<protein>
    <submittedName>
        <fullName evidence="1">Uncharacterized protein</fullName>
    </submittedName>
</protein>